<comment type="caution">
    <text evidence="1">The sequence shown here is derived from an EMBL/GenBank/DDBJ whole genome shotgun (WGS) entry which is preliminary data.</text>
</comment>
<dbReference type="AlphaFoldDB" id="A0A8T0I4Y4"/>
<organism evidence="1 2">
    <name type="scientific">Ceratodon purpureus</name>
    <name type="common">Fire moss</name>
    <name type="synonym">Dicranum purpureum</name>
    <dbReference type="NCBI Taxonomy" id="3225"/>
    <lineage>
        <taxon>Eukaryota</taxon>
        <taxon>Viridiplantae</taxon>
        <taxon>Streptophyta</taxon>
        <taxon>Embryophyta</taxon>
        <taxon>Bryophyta</taxon>
        <taxon>Bryophytina</taxon>
        <taxon>Bryopsida</taxon>
        <taxon>Dicranidae</taxon>
        <taxon>Pseudoditrichales</taxon>
        <taxon>Ditrichaceae</taxon>
        <taxon>Ceratodon</taxon>
    </lineage>
</organism>
<protein>
    <submittedName>
        <fullName evidence="1">Uncharacterized protein</fullName>
    </submittedName>
</protein>
<name>A0A8T0I4Y4_CERPU</name>
<proteinExistence type="predicted"/>
<dbReference type="Proteomes" id="UP000822688">
    <property type="component" value="Chromosome 4"/>
</dbReference>
<dbReference type="PANTHER" id="PTHR33320:SF30">
    <property type="entry name" value="OS04G0606200 PROTEIN"/>
    <property type="match status" value="1"/>
</dbReference>
<gene>
    <name evidence="1" type="ORF">KC19_4G002400</name>
</gene>
<evidence type="ECO:0000313" key="2">
    <source>
        <dbReference type="Proteomes" id="UP000822688"/>
    </source>
</evidence>
<keyword evidence="2" id="KW-1185">Reference proteome</keyword>
<dbReference type="PANTHER" id="PTHR33320">
    <property type="entry name" value="METHIONYL-TRNA SYNTHETASE"/>
    <property type="match status" value="1"/>
</dbReference>
<evidence type="ECO:0000313" key="1">
    <source>
        <dbReference type="EMBL" id="KAG0578156.1"/>
    </source>
</evidence>
<dbReference type="EMBL" id="CM026424">
    <property type="protein sequence ID" value="KAG0578156.1"/>
    <property type="molecule type" value="Genomic_DNA"/>
</dbReference>
<reference evidence="1" key="1">
    <citation type="submission" date="2020-06" db="EMBL/GenBank/DDBJ databases">
        <title>WGS assembly of Ceratodon purpureus strain R40.</title>
        <authorList>
            <person name="Carey S.B."/>
            <person name="Jenkins J."/>
            <person name="Shu S."/>
            <person name="Lovell J.T."/>
            <person name="Sreedasyam A."/>
            <person name="Maumus F."/>
            <person name="Tiley G.P."/>
            <person name="Fernandez-Pozo N."/>
            <person name="Barry K."/>
            <person name="Chen C."/>
            <person name="Wang M."/>
            <person name="Lipzen A."/>
            <person name="Daum C."/>
            <person name="Saski C.A."/>
            <person name="Payton A.C."/>
            <person name="Mcbreen J.C."/>
            <person name="Conrad R.E."/>
            <person name="Kollar L.M."/>
            <person name="Olsson S."/>
            <person name="Huttunen S."/>
            <person name="Landis J.B."/>
            <person name="Wickett N.J."/>
            <person name="Johnson M.G."/>
            <person name="Rensing S.A."/>
            <person name="Grimwood J."/>
            <person name="Schmutz J."/>
            <person name="Mcdaniel S.F."/>
        </authorList>
    </citation>
    <scope>NUCLEOTIDE SEQUENCE</scope>
    <source>
        <strain evidence="1">R40</strain>
    </source>
</reference>
<accession>A0A8T0I4Y4</accession>
<sequence length="66" mass="7747">MFCCFLCDEQRQLVSNRRVDGLCNRCAGTVSDVRVQYIFRFCFFPVCRSHTSRIICSRCGAHYKSR</sequence>